<dbReference type="GO" id="GO:0030246">
    <property type="term" value="F:carbohydrate binding"/>
    <property type="evidence" value="ECO:0007669"/>
    <property type="project" value="InterPro"/>
</dbReference>
<dbReference type="InterPro" id="IPR025886">
    <property type="entry name" value="PP2-like"/>
</dbReference>
<dbReference type="PANTHER" id="PTHR48478">
    <property type="entry name" value="LECTIN-LIKE"/>
    <property type="match status" value="1"/>
</dbReference>
<sequence>MKKKADASNKTEKFLEHKRLMKKGTDEKSGAECYMLYARALNIAWSGNSEYWTWNCYKETDKENFEVAKLRKVCWLDVSGKLEMSELSPGIVYDIFYVVKLTKGASAGWELPITLRLSFPDEKRVLCRQLSLLMKPRGEWIELNVGSFQTEKGKTGEVCFGLCDHRGHWKRGLIIKGAIIRARN</sequence>
<evidence type="ECO:0000313" key="1">
    <source>
        <dbReference type="EMBL" id="KAJ9680088.1"/>
    </source>
</evidence>
<reference evidence="1 2" key="1">
    <citation type="journal article" date="2023" name="BMC Biotechnol.">
        <title>Vitis rotundifolia cv Carlos genome sequencing.</title>
        <authorList>
            <person name="Huff M."/>
            <person name="Hulse-Kemp A."/>
            <person name="Scheffler B."/>
            <person name="Youngblood R."/>
            <person name="Simpson S."/>
            <person name="Babiker E."/>
            <person name="Staton M."/>
        </authorList>
    </citation>
    <scope>NUCLEOTIDE SEQUENCE [LARGE SCALE GENOMIC DNA]</scope>
    <source>
        <tissue evidence="1">Leaf</tissue>
    </source>
</reference>
<dbReference type="EMBL" id="JARBHA010000015">
    <property type="protein sequence ID" value="KAJ9680088.1"/>
    <property type="molecule type" value="Genomic_DNA"/>
</dbReference>
<protein>
    <submittedName>
        <fullName evidence="1">Uncharacterized protein</fullName>
    </submittedName>
</protein>
<dbReference type="InterPro" id="IPR052147">
    <property type="entry name" value="PP2-like/Lectin"/>
</dbReference>
<accession>A0AA38Z0F7</accession>
<dbReference type="AlphaFoldDB" id="A0AA38Z0F7"/>
<dbReference type="Pfam" id="PF14299">
    <property type="entry name" value="PP2"/>
    <property type="match status" value="1"/>
</dbReference>
<name>A0AA38Z0F7_VITRO</name>
<gene>
    <name evidence="1" type="ORF">PVL29_019387</name>
</gene>
<dbReference type="Proteomes" id="UP001168098">
    <property type="component" value="Unassembled WGS sequence"/>
</dbReference>
<organism evidence="1 2">
    <name type="scientific">Vitis rotundifolia</name>
    <name type="common">Muscadine grape</name>
    <dbReference type="NCBI Taxonomy" id="103349"/>
    <lineage>
        <taxon>Eukaryota</taxon>
        <taxon>Viridiplantae</taxon>
        <taxon>Streptophyta</taxon>
        <taxon>Embryophyta</taxon>
        <taxon>Tracheophyta</taxon>
        <taxon>Spermatophyta</taxon>
        <taxon>Magnoliopsida</taxon>
        <taxon>eudicotyledons</taxon>
        <taxon>Gunneridae</taxon>
        <taxon>Pentapetalae</taxon>
        <taxon>rosids</taxon>
        <taxon>Vitales</taxon>
        <taxon>Vitaceae</taxon>
        <taxon>Viteae</taxon>
        <taxon>Vitis</taxon>
    </lineage>
</organism>
<evidence type="ECO:0000313" key="2">
    <source>
        <dbReference type="Proteomes" id="UP001168098"/>
    </source>
</evidence>
<comment type="caution">
    <text evidence="1">The sequence shown here is derived from an EMBL/GenBank/DDBJ whole genome shotgun (WGS) entry which is preliminary data.</text>
</comment>
<dbReference type="PANTHER" id="PTHR48478:SF1">
    <property type="entry name" value="LECTIN-LIKE"/>
    <property type="match status" value="1"/>
</dbReference>
<keyword evidence="2" id="KW-1185">Reference proteome</keyword>
<proteinExistence type="predicted"/>